<organism evidence="3 4">
    <name type="scientific">Flavobacterium fryxellicola</name>
    <dbReference type="NCBI Taxonomy" id="249352"/>
    <lineage>
        <taxon>Bacteria</taxon>
        <taxon>Pseudomonadati</taxon>
        <taxon>Bacteroidota</taxon>
        <taxon>Flavobacteriia</taxon>
        <taxon>Flavobacteriales</taxon>
        <taxon>Flavobacteriaceae</taxon>
        <taxon>Flavobacterium</taxon>
    </lineage>
</organism>
<protein>
    <submittedName>
        <fullName evidence="3">Uncharacterized protein</fullName>
    </submittedName>
</protein>
<keyword evidence="4" id="KW-1185">Reference proteome</keyword>
<dbReference type="OrthoDB" id="1397981at2"/>
<dbReference type="AlphaFoldDB" id="A0A167XX64"/>
<name>A0A167XX64_9FLAO</name>
<dbReference type="RefSeq" id="WP_066077699.1">
    <property type="nucleotide sequence ID" value="NZ_FRDK01000002.1"/>
</dbReference>
<dbReference type="EMBL" id="LVJE01000010">
    <property type="protein sequence ID" value="OAB28781.1"/>
    <property type="molecule type" value="Genomic_DNA"/>
</dbReference>
<reference evidence="3 4" key="1">
    <citation type="submission" date="2016-03" db="EMBL/GenBank/DDBJ databases">
        <title>Draft genome sequence of Flavobacterium fryxellicola DSM 16209.</title>
        <authorList>
            <person name="Shin S.-K."/>
            <person name="Yi H."/>
        </authorList>
    </citation>
    <scope>NUCLEOTIDE SEQUENCE [LARGE SCALE GENOMIC DNA]</scope>
    <source>
        <strain evidence="3 4">DSM 16209</strain>
    </source>
</reference>
<feature type="domain" description="ApeA N-terminal" evidence="2">
    <location>
        <begin position="33"/>
        <end position="261"/>
    </location>
</feature>
<evidence type="ECO:0000313" key="3">
    <source>
        <dbReference type="EMBL" id="OAB28781.1"/>
    </source>
</evidence>
<dbReference type="Pfam" id="PF18862">
    <property type="entry name" value="ApeA_NTD1"/>
    <property type="match status" value="1"/>
</dbReference>
<proteinExistence type="predicted"/>
<dbReference type="Pfam" id="PF18739">
    <property type="entry name" value="HEPN_Apea"/>
    <property type="match status" value="1"/>
</dbReference>
<dbReference type="InterPro" id="IPR041223">
    <property type="entry name" value="ApeA_NTD"/>
</dbReference>
<feature type="domain" description="Apea-like HEPN" evidence="1">
    <location>
        <begin position="290"/>
        <end position="420"/>
    </location>
</feature>
<sequence>MHSYFGHIFLPQENNFQKIEGVRLFIDGDAFWIEASMYLFGIEKYNLIKGAFSDLGYVSLIECNVKGFTNSVGGNEGKLSVNYILCGIQIDNEDDLNFSSLSVTMPSLKKWINKTVFNGYLIGEEKMSIKYPDNINFGEFGKFSLAASFGFNQNHDSNKTIILKDYITLKIKGTTSNLSLWEFLEIYRKFKKFLAFINVFDNDNDSFVLSDNNIKYEFNDSLVQMRFYMSSYNFKDRGIDDVRAPKFDIVQNDINSILQNWYSKSEINHSVSLILEKYFQDRLSRETYFLNSCFAIEIYHRRFKNNTKLPSSEFKKLKKAIIDKLETPQEIAFFKEKLSYANEPSFRERLKSFDDDFPFILPDNINTDDFIKKVVLTRNFIVHRGSPEGTISGLELYYASISVEALTKWCIYKEIGFTENHLLSMFQYTREQINRMFGLNKRLQTGIMKTK</sequence>
<comment type="caution">
    <text evidence="3">The sequence shown here is derived from an EMBL/GenBank/DDBJ whole genome shotgun (WGS) entry which is preliminary data.</text>
</comment>
<accession>A0A167XX64</accession>
<evidence type="ECO:0000313" key="4">
    <source>
        <dbReference type="Proteomes" id="UP000077164"/>
    </source>
</evidence>
<dbReference type="STRING" id="249352.SAMN05444395_102521"/>
<dbReference type="InterPro" id="IPR041229">
    <property type="entry name" value="HEPN_Apea"/>
</dbReference>
<evidence type="ECO:0000259" key="2">
    <source>
        <dbReference type="Pfam" id="PF18862"/>
    </source>
</evidence>
<evidence type="ECO:0000259" key="1">
    <source>
        <dbReference type="Pfam" id="PF18739"/>
    </source>
</evidence>
<gene>
    <name evidence="3" type="ORF">FBFR_04735</name>
</gene>
<dbReference type="Proteomes" id="UP000077164">
    <property type="component" value="Unassembled WGS sequence"/>
</dbReference>